<accession>A0AAV9A9H0</accession>
<dbReference type="InterPro" id="IPR022251">
    <property type="entry name" value="DUF3774_wound-induced"/>
</dbReference>
<sequence>MDWVNKAMVAAAGFGAVQALRDQGFCRETYATSTTNVDIGKASSSSSSSKVMISMRQVEKLRQSKKICL</sequence>
<dbReference type="Proteomes" id="UP001179952">
    <property type="component" value="Unassembled WGS sequence"/>
</dbReference>
<reference evidence="1" key="2">
    <citation type="submission" date="2023-06" db="EMBL/GenBank/DDBJ databases">
        <authorList>
            <person name="Ma L."/>
            <person name="Liu K.-W."/>
            <person name="Li Z."/>
            <person name="Hsiao Y.-Y."/>
            <person name="Qi Y."/>
            <person name="Fu T."/>
            <person name="Tang G."/>
            <person name="Zhang D."/>
            <person name="Sun W.-H."/>
            <person name="Liu D.-K."/>
            <person name="Li Y."/>
            <person name="Chen G.-Z."/>
            <person name="Liu X.-D."/>
            <person name="Liao X.-Y."/>
            <person name="Jiang Y.-T."/>
            <person name="Yu X."/>
            <person name="Hao Y."/>
            <person name="Huang J."/>
            <person name="Zhao X.-W."/>
            <person name="Ke S."/>
            <person name="Chen Y.-Y."/>
            <person name="Wu W.-L."/>
            <person name="Hsu J.-L."/>
            <person name="Lin Y.-F."/>
            <person name="Huang M.-D."/>
            <person name="Li C.-Y."/>
            <person name="Huang L."/>
            <person name="Wang Z.-W."/>
            <person name="Zhao X."/>
            <person name="Zhong W.-Y."/>
            <person name="Peng D.-H."/>
            <person name="Ahmad S."/>
            <person name="Lan S."/>
            <person name="Zhang J.-S."/>
            <person name="Tsai W.-C."/>
            <person name="Van De Peer Y."/>
            <person name="Liu Z.-J."/>
        </authorList>
    </citation>
    <scope>NUCLEOTIDE SEQUENCE</scope>
    <source>
        <strain evidence="1">SCP</strain>
        <tissue evidence="1">Leaves</tissue>
    </source>
</reference>
<proteinExistence type="predicted"/>
<organism evidence="1 2">
    <name type="scientific">Acorus gramineus</name>
    <name type="common">Dwarf sweet flag</name>
    <dbReference type="NCBI Taxonomy" id="55184"/>
    <lineage>
        <taxon>Eukaryota</taxon>
        <taxon>Viridiplantae</taxon>
        <taxon>Streptophyta</taxon>
        <taxon>Embryophyta</taxon>
        <taxon>Tracheophyta</taxon>
        <taxon>Spermatophyta</taxon>
        <taxon>Magnoliopsida</taxon>
        <taxon>Liliopsida</taxon>
        <taxon>Acoraceae</taxon>
        <taxon>Acorus</taxon>
    </lineage>
</organism>
<evidence type="ECO:0000313" key="2">
    <source>
        <dbReference type="Proteomes" id="UP001179952"/>
    </source>
</evidence>
<protein>
    <submittedName>
        <fullName evidence="1">Uncharacterized protein</fullName>
    </submittedName>
</protein>
<gene>
    <name evidence="1" type="ORF">QJS04_geneDACA021982</name>
</gene>
<name>A0AAV9A9H0_ACOGR</name>
<keyword evidence="2" id="KW-1185">Reference proteome</keyword>
<comment type="caution">
    <text evidence="1">The sequence shown here is derived from an EMBL/GenBank/DDBJ whole genome shotgun (WGS) entry which is preliminary data.</text>
</comment>
<reference evidence="1" key="1">
    <citation type="journal article" date="2023" name="Nat. Commun.">
        <title>Diploid and tetraploid genomes of Acorus and the evolution of monocots.</title>
        <authorList>
            <person name="Ma L."/>
            <person name="Liu K.W."/>
            <person name="Li Z."/>
            <person name="Hsiao Y.Y."/>
            <person name="Qi Y."/>
            <person name="Fu T."/>
            <person name="Tang G.D."/>
            <person name="Zhang D."/>
            <person name="Sun W.H."/>
            <person name="Liu D.K."/>
            <person name="Li Y."/>
            <person name="Chen G.Z."/>
            <person name="Liu X.D."/>
            <person name="Liao X.Y."/>
            <person name="Jiang Y.T."/>
            <person name="Yu X."/>
            <person name="Hao Y."/>
            <person name="Huang J."/>
            <person name="Zhao X.W."/>
            <person name="Ke S."/>
            <person name="Chen Y.Y."/>
            <person name="Wu W.L."/>
            <person name="Hsu J.L."/>
            <person name="Lin Y.F."/>
            <person name="Huang M.D."/>
            <person name="Li C.Y."/>
            <person name="Huang L."/>
            <person name="Wang Z.W."/>
            <person name="Zhao X."/>
            <person name="Zhong W.Y."/>
            <person name="Peng D.H."/>
            <person name="Ahmad S."/>
            <person name="Lan S."/>
            <person name="Zhang J.S."/>
            <person name="Tsai W.C."/>
            <person name="Van de Peer Y."/>
            <person name="Liu Z.J."/>
        </authorList>
    </citation>
    <scope>NUCLEOTIDE SEQUENCE</scope>
    <source>
        <strain evidence="1">SCP</strain>
    </source>
</reference>
<dbReference type="Pfam" id="PF12609">
    <property type="entry name" value="DUF3774"/>
    <property type="match status" value="1"/>
</dbReference>
<evidence type="ECO:0000313" key="1">
    <source>
        <dbReference type="EMBL" id="KAK1260817.1"/>
    </source>
</evidence>
<dbReference type="AlphaFoldDB" id="A0AAV9A9H0"/>
<dbReference type="EMBL" id="JAUJYN010000011">
    <property type="protein sequence ID" value="KAK1260817.1"/>
    <property type="molecule type" value="Genomic_DNA"/>
</dbReference>